<reference evidence="2 3" key="1">
    <citation type="submission" date="2023-09" db="EMBL/GenBank/DDBJ databases">
        <authorList>
            <person name="Rey-Velasco X."/>
        </authorList>
    </citation>
    <scope>NUCLEOTIDE SEQUENCE [LARGE SCALE GENOMIC DNA]</scope>
    <source>
        <strain evidence="2 3">F297</strain>
    </source>
</reference>
<dbReference type="EMBL" id="JAVRHP010000040">
    <property type="protein sequence ID" value="MDT0650325.1"/>
    <property type="molecule type" value="Genomic_DNA"/>
</dbReference>
<feature type="signal peptide" evidence="1">
    <location>
        <begin position="1"/>
        <end position="21"/>
    </location>
</feature>
<protein>
    <submittedName>
        <fullName evidence="2">YjbH domain-containing protein</fullName>
    </submittedName>
</protein>
<evidence type="ECO:0000313" key="2">
    <source>
        <dbReference type="EMBL" id="MDT0650325.1"/>
    </source>
</evidence>
<proteinExistence type="predicted"/>
<dbReference type="Proteomes" id="UP001248819">
    <property type="component" value="Unassembled WGS sequence"/>
</dbReference>
<dbReference type="InterPro" id="IPR010344">
    <property type="entry name" value="YbjH"/>
</dbReference>
<sequence>MNRKKLIFLLPGLLLVNFSFSQVNFLGKPGYISTPSASWQEERQLGITFSHLPGDYSVFKPAREENKVNLYSVRAGFTSFMEVNLSIAYRPLLAERIGVGDRQLDFRFRLFKETENRPAIVLGWTPPGSVSPVLAHDYLVATKNLETQIGKFNFSLGWGSPYLFFIDKEKDGFFNSLQVVKKSELSEKKPRFNQNDYLDGFFGGFSYMPVDFGGLTFEYDTATFNAGVFIKAWEWLYLQAYTFEGKAWAYTFSTQFKLDFSPKALRQYEKNLD</sequence>
<evidence type="ECO:0000256" key="1">
    <source>
        <dbReference type="SAM" id="SignalP"/>
    </source>
</evidence>
<dbReference type="RefSeq" id="WP_311484506.1">
    <property type="nucleotide sequence ID" value="NZ_JAVRHP010000040.1"/>
</dbReference>
<name>A0ABU3CVE3_9FLAO</name>
<evidence type="ECO:0000313" key="3">
    <source>
        <dbReference type="Proteomes" id="UP001248819"/>
    </source>
</evidence>
<keyword evidence="3" id="KW-1185">Reference proteome</keyword>
<accession>A0ABU3CVE3</accession>
<dbReference type="Pfam" id="PF06082">
    <property type="entry name" value="YjbH"/>
    <property type="match status" value="1"/>
</dbReference>
<gene>
    <name evidence="2" type="ORF">RM529_09225</name>
</gene>
<keyword evidence="1" id="KW-0732">Signal</keyword>
<feature type="chain" id="PRO_5045331871" evidence="1">
    <location>
        <begin position="22"/>
        <end position="273"/>
    </location>
</feature>
<comment type="caution">
    <text evidence="2">The sequence shown here is derived from an EMBL/GenBank/DDBJ whole genome shotgun (WGS) entry which is preliminary data.</text>
</comment>
<organism evidence="2 3">
    <name type="scientific">Autumnicola edwardsiae</name>
    <dbReference type="NCBI Taxonomy" id="3075594"/>
    <lineage>
        <taxon>Bacteria</taxon>
        <taxon>Pseudomonadati</taxon>
        <taxon>Bacteroidota</taxon>
        <taxon>Flavobacteriia</taxon>
        <taxon>Flavobacteriales</taxon>
        <taxon>Flavobacteriaceae</taxon>
        <taxon>Autumnicola</taxon>
    </lineage>
</organism>